<keyword evidence="1" id="KW-0472">Membrane</keyword>
<evidence type="ECO:0000259" key="2">
    <source>
        <dbReference type="Pfam" id="PF00535"/>
    </source>
</evidence>
<dbReference type="PANTHER" id="PTHR43646:SF3">
    <property type="entry name" value="SLR1566 PROTEIN"/>
    <property type="match status" value="1"/>
</dbReference>
<keyword evidence="4" id="KW-1185">Reference proteome</keyword>
<feature type="transmembrane region" description="Helical" evidence="1">
    <location>
        <begin position="349"/>
        <end position="369"/>
    </location>
</feature>
<keyword evidence="3" id="KW-0328">Glycosyltransferase</keyword>
<dbReference type="GO" id="GO:0016757">
    <property type="term" value="F:glycosyltransferase activity"/>
    <property type="evidence" value="ECO:0007669"/>
    <property type="project" value="UniProtKB-KW"/>
</dbReference>
<keyword evidence="1" id="KW-0812">Transmembrane</keyword>
<name>A0ABV2XCS8_9NOCA</name>
<dbReference type="EMBL" id="JBEYBR010000044">
    <property type="protein sequence ID" value="MEU2123705.1"/>
    <property type="molecule type" value="Genomic_DNA"/>
</dbReference>
<evidence type="ECO:0000313" key="4">
    <source>
        <dbReference type="Proteomes" id="UP001550535"/>
    </source>
</evidence>
<dbReference type="SUPFAM" id="SSF53448">
    <property type="entry name" value="Nucleotide-diphospho-sugar transferases"/>
    <property type="match status" value="1"/>
</dbReference>
<dbReference type="Gene3D" id="3.90.550.10">
    <property type="entry name" value="Spore Coat Polysaccharide Biosynthesis Protein SpsA, Chain A"/>
    <property type="match status" value="1"/>
</dbReference>
<dbReference type="InterPro" id="IPR001173">
    <property type="entry name" value="Glyco_trans_2-like"/>
</dbReference>
<organism evidence="3 4">
    <name type="scientific">Nocardia niwae</name>
    <dbReference type="NCBI Taxonomy" id="626084"/>
    <lineage>
        <taxon>Bacteria</taxon>
        <taxon>Bacillati</taxon>
        <taxon>Actinomycetota</taxon>
        <taxon>Actinomycetes</taxon>
        <taxon>Mycobacteriales</taxon>
        <taxon>Nocardiaceae</taxon>
        <taxon>Nocardia</taxon>
    </lineage>
</organism>
<dbReference type="Proteomes" id="UP001550535">
    <property type="component" value="Unassembled WGS sequence"/>
</dbReference>
<reference evidence="3 4" key="1">
    <citation type="submission" date="2024-06" db="EMBL/GenBank/DDBJ databases">
        <title>The Natural Products Discovery Center: Release of the First 8490 Sequenced Strains for Exploring Actinobacteria Biosynthetic Diversity.</title>
        <authorList>
            <person name="Kalkreuter E."/>
            <person name="Kautsar S.A."/>
            <person name="Yang D."/>
            <person name="Bader C.D."/>
            <person name="Teijaro C.N."/>
            <person name="Fluegel L."/>
            <person name="Davis C.M."/>
            <person name="Simpson J.R."/>
            <person name="Lauterbach L."/>
            <person name="Steele A.D."/>
            <person name="Gui C."/>
            <person name="Meng S."/>
            <person name="Li G."/>
            <person name="Viehrig K."/>
            <person name="Ye F."/>
            <person name="Su P."/>
            <person name="Kiefer A.F."/>
            <person name="Nichols A."/>
            <person name="Cepeda A.J."/>
            <person name="Yan W."/>
            <person name="Fan B."/>
            <person name="Jiang Y."/>
            <person name="Adhikari A."/>
            <person name="Zheng C.-J."/>
            <person name="Schuster L."/>
            <person name="Cowan T.M."/>
            <person name="Smanski M.J."/>
            <person name="Chevrette M.G."/>
            <person name="De Carvalho L.P.S."/>
            <person name="Shen B."/>
        </authorList>
    </citation>
    <scope>NUCLEOTIDE SEQUENCE [LARGE SCALE GENOMIC DNA]</scope>
    <source>
        <strain evidence="3 4">NPDC019434</strain>
    </source>
</reference>
<feature type="domain" description="Glycosyltransferase 2-like" evidence="2">
    <location>
        <begin position="53"/>
        <end position="226"/>
    </location>
</feature>
<protein>
    <submittedName>
        <fullName evidence="3">Glycosyltransferase family 2 protein</fullName>
        <ecNumber evidence="3">2.4.-.-</ecNumber>
    </submittedName>
</protein>
<sequence length="388" mass="40478">MVSADLPKTLRANSILPACATGVAALGAGLALYNRVTLRRLTNTPTTVIEPVTVCVPARNEAERLPDLITDLRAQVGVPRLAVRILDDASSDDTGAAARAAIDDDPRFTLLRTESDPVPGWTGKAAACVRLAEDVSTPVLIFLDADVRLAPQALAAAVGALRGRRAALVSPWPLQVAGSVAEAVVQPLLCWSWASTLPVAAADRSLRPTTAVACGQFLVFDNAAYRAVGGHTAVAGSVTEDLDIARTLRRSGHSTVLVAAGGLARTRMYRGAAEVDAGYTRWLWSAYDGTIAGGAAVGLVAALAYWVPPVTVAVGRGAVRWTGLIGWLAAVAGRLLARSTETGGPVRGADVAAAVAHPVSVAAYLLLWARSHRARRRGTARWKGRSLT</sequence>
<dbReference type="PANTHER" id="PTHR43646">
    <property type="entry name" value="GLYCOSYLTRANSFERASE"/>
    <property type="match status" value="1"/>
</dbReference>
<keyword evidence="3" id="KW-0808">Transferase</keyword>
<dbReference type="RefSeq" id="WP_357805773.1">
    <property type="nucleotide sequence ID" value="NZ_JBEYBM010000012.1"/>
</dbReference>
<accession>A0ABV2XCS8</accession>
<dbReference type="Pfam" id="PF00535">
    <property type="entry name" value="Glycos_transf_2"/>
    <property type="match status" value="1"/>
</dbReference>
<comment type="caution">
    <text evidence="3">The sequence shown here is derived from an EMBL/GenBank/DDBJ whole genome shotgun (WGS) entry which is preliminary data.</text>
</comment>
<dbReference type="InterPro" id="IPR029044">
    <property type="entry name" value="Nucleotide-diphossugar_trans"/>
</dbReference>
<feature type="transmembrane region" description="Helical" evidence="1">
    <location>
        <begin position="286"/>
        <end position="306"/>
    </location>
</feature>
<evidence type="ECO:0000256" key="1">
    <source>
        <dbReference type="SAM" id="Phobius"/>
    </source>
</evidence>
<evidence type="ECO:0000313" key="3">
    <source>
        <dbReference type="EMBL" id="MEU2123705.1"/>
    </source>
</evidence>
<proteinExistence type="predicted"/>
<gene>
    <name evidence="3" type="ORF">ABZ507_17980</name>
</gene>
<keyword evidence="1" id="KW-1133">Transmembrane helix</keyword>
<feature type="transmembrane region" description="Helical" evidence="1">
    <location>
        <begin position="15"/>
        <end position="33"/>
    </location>
</feature>
<dbReference type="EC" id="2.4.-.-" evidence="3"/>